<dbReference type="GO" id="GO:0052689">
    <property type="term" value="F:carboxylic ester hydrolase activity"/>
    <property type="evidence" value="ECO:0007669"/>
    <property type="project" value="UniProtKB-KW"/>
</dbReference>
<protein>
    <recommendedName>
        <fullName evidence="6">Carboxylic ester hydrolase</fullName>
        <ecNumber evidence="6">3.1.1.-</ecNumber>
    </recommendedName>
</protein>
<gene>
    <name evidence="8" type="primary">jg6189</name>
    <name evidence="8" type="ORF">PAEG_LOCUS21734</name>
</gene>
<dbReference type="Pfam" id="PF00135">
    <property type="entry name" value="COesterase"/>
    <property type="match status" value="1"/>
</dbReference>
<sequence length="551" mass="61903">MYLFVVLGLFILHNVAAIIVPVEQGLLEGEQKWTITGNTLYNSFKGIPYAAPPIGELRFKAPQPALYWEGIRNATEHGNVCPQVDQLNNEFIPGSEDCLFLNVYTPNLKLNNYLLSVIVFIHGGGYMYGSGNDDNYGCDHLVDQNVVVVTMNYRLDVPGFLCLDTKEVPGNAGMKDQVAALKWVQTNIENFGGDPSQVTIMGQSAGAVACTLHALSPMSKGLFKRVIAMSGVPSSEFSVEFESKRRAMVLSKSLGFETSNATALLEFLQNVLVNKLIATNSSVIAIEQYINLMMKVYFVPVVEKDFGQERFLIEPPDVSLKNGRIHDVDILLGYVSAEGLVGLFLFETPPTIDNYERFREALVPRNIIYQSTPKITVELGDLIKDHYSESEPLSLKTMPQFVNYASDMYIYNIIRHARHLSNSVIRNIYLYQFSCMSERNILSQEGNKYGITGVSHSDDLMYVFNGNRYNLPINKNATSYRMIQNTCTLLTNFAKSGNPTPDSSLGVDWPKYTAESETYMDIGEELIINTKPRDSMMYFWKSIYERADLPF</sequence>
<name>A0A8S4S7F9_9NEOP</name>
<dbReference type="EMBL" id="CAKXAJ010025974">
    <property type="protein sequence ID" value="CAH2248369.1"/>
    <property type="molecule type" value="Genomic_DNA"/>
</dbReference>
<evidence type="ECO:0000256" key="2">
    <source>
        <dbReference type="ARBA" id="ARBA00022487"/>
    </source>
</evidence>
<dbReference type="EC" id="3.1.1.-" evidence="6"/>
<keyword evidence="2" id="KW-0719">Serine esterase</keyword>
<dbReference type="InterPro" id="IPR019826">
    <property type="entry name" value="Carboxylesterase_B_AS"/>
</dbReference>
<dbReference type="PROSITE" id="PS00122">
    <property type="entry name" value="CARBOXYLESTERASE_B_1"/>
    <property type="match status" value="1"/>
</dbReference>
<dbReference type="AlphaFoldDB" id="A0A8S4S7F9"/>
<feature type="signal peptide" evidence="6">
    <location>
        <begin position="1"/>
        <end position="17"/>
    </location>
</feature>
<dbReference type="InterPro" id="IPR029058">
    <property type="entry name" value="AB_hydrolase_fold"/>
</dbReference>
<keyword evidence="9" id="KW-1185">Reference proteome</keyword>
<keyword evidence="6" id="KW-0732">Signal</keyword>
<keyword evidence="5" id="KW-0325">Glycoprotein</keyword>
<accession>A0A8S4S7F9</accession>
<keyword evidence="3 6" id="KW-0378">Hydrolase</keyword>
<organism evidence="8 9">
    <name type="scientific">Pararge aegeria aegeria</name>
    <dbReference type="NCBI Taxonomy" id="348720"/>
    <lineage>
        <taxon>Eukaryota</taxon>
        <taxon>Metazoa</taxon>
        <taxon>Ecdysozoa</taxon>
        <taxon>Arthropoda</taxon>
        <taxon>Hexapoda</taxon>
        <taxon>Insecta</taxon>
        <taxon>Pterygota</taxon>
        <taxon>Neoptera</taxon>
        <taxon>Endopterygota</taxon>
        <taxon>Lepidoptera</taxon>
        <taxon>Glossata</taxon>
        <taxon>Ditrysia</taxon>
        <taxon>Papilionoidea</taxon>
        <taxon>Nymphalidae</taxon>
        <taxon>Satyrinae</taxon>
        <taxon>Satyrini</taxon>
        <taxon>Parargina</taxon>
        <taxon>Pararge</taxon>
    </lineage>
</organism>
<evidence type="ECO:0000259" key="7">
    <source>
        <dbReference type="Pfam" id="PF00135"/>
    </source>
</evidence>
<dbReference type="OrthoDB" id="19653at2759"/>
<evidence type="ECO:0000256" key="3">
    <source>
        <dbReference type="ARBA" id="ARBA00022801"/>
    </source>
</evidence>
<feature type="domain" description="Carboxylesterase type B" evidence="7">
    <location>
        <begin position="18"/>
        <end position="540"/>
    </location>
</feature>
<comment type="similarity">
    <text evidence="1 6">Belongs to the type-B carboxylesterase/lipase family.</text>
</comment>
<dbReference type="Proteomes" id="UP000838756">
    <property type="component" value="Unassembled WGS sequence"/>
</dbReference>
<evidence type="ECO:0000313" key="8">
    <source>
        <dbReference type="EMBL" id="CAH2248369.1"/>
    </source>
</evidence>
<dbReference type="Gene3D" id="3.40.50.1820">
    <property type="entry name" value="alpha/beta hydrolase"/>
    <property type="match status" value="1"/>
</dbReference>
<comment type="caution">
    <text evidence="8">The sequence shown here is derived from an EMBL/GenBank/DDBJ whole genome shotgun (WGS) entry which is preliminary data.</text>
</comment>
<dbReference type="PANTHER" id="PTHR43142">
    <property type="entry name" value="CARBOXYLIC ESTER HYDROLASE"/>
    <property type="match status" value="1"/>
</dbReference>
<evidence type="ECO:0000256" key="1">
    <source>
        <dbReference type="ARBA" id="ARBA00005964"/>
    </source>
</evidence>
<feature type="chain" id="PRO_5035969050" description="Carboxylic ester hydrolase" evidence="6">
    <location>
        <begin position="18"/>
        <end position="551"/>
    </location>
</feature>
<dbReference type="InterPro" id="IPR002018">
    <property type="entry name" value="CarbesteraseB"/>
</dbReference>
<reference evidence="8" key="1">
    <citation type="submission" date="2022-03" db="EMBL/GenBank/DDBJ databases">
        <authorList>
            <person name="Lindestad O."/>
        </authorList>
    </citation>
    <scope>NUCLEOTIDE SEQUENCE</scope>
</reference>
<dbReference type="PANTHER" id="PTHR43142:SF1">
    <property type="entry name" value="CARBOXYLIC ESTER HYDROLASE"/>
    <property type="match status" value="1"/>
</dbReference>
<evidence type="ECO:0000256" key="6">
    <source>
        <dbReference type="RuleBase" id="RU361235"/>
    </source>
</evidence>
<proteinExistence type="inferred from homology"/>
<dbReference type="PROSITE" id="PS00941">
    <property type="entry name" value="CARBOXYLESTERASE_B_2"/>
    <property type="match status" value="1"/>
</dbReference>
<dbReference type="SUPFAM" id="SSF53474">
    <property type="entry name" value="alpha/beta-Hydrolases"/>
    <property type="match status" value="1"/>
</dbReference>
<dbReference type="InterPro" id="IPR019819">
    <property type="entry name" value="Carboxylesterase_B_CS"/>
</dbReference>
<keyword evidence="4" id="KW-1015">Disulfide bond</keyword>
<evidence type="ECO:0000313" key="9">
    <source>
        <dbReference type="Proteomes" id="UP000838756"/>
    </source>
</evidence>
<evidence type="ECO:0000256" key="5">
    <source>
        <dbReference type="ARBA" id="ARBA00023180"/>
    </source>
</evidence>
<evidence type="ECO:0000256" key="4">
    <source>
        <dbReference type="ARBA" id="ARBA00023157"/>
    </source>
</evidence>